<feature type="domain" description="RNase H type-1" evidence="1">
    <location>
        <begin position="3"/>
        <end position="75"/>
    </location>
</feature>
<dbReference type="Proteomes" id="UP001472677">
    <property type="component" value="Unassembled WGS sequence"/>
</dbReference>
<name>A0ABR2F1R8_9ROSI</name>
<gene>
    <name evidence="2" type="ORF">V6N12_007421</name>
</gene>
<comment type="caution">
    <text evidence="2">The sequence shown here is derived from an EMBL/GenBank/DDBJ whole genome shotgun (WGS) entry which is preliminary data.</text>
</comment>
<dbReference type="PANTHER" id="PTHR47723:SF19">
    <property type="entry name" value="POLYNUCLEOTIDYL TRANSFERASE, RIBONUCLEASE H-LIKE SUPERFAMILY PROTEIN"/>
    <property type="match status" value="1"/>
</dbReference>
<dbReference type="Pfam" id="PF13456">
    <property type="entry name" value="RVT_3"/>
    <property type="match status" value="1"/>
</dbReference>
<sequence length="106" mass="11882">MYLGLHYAWEWGVRKVILEVDSADTVLAVTNRHKGSAQLSILTQVLVLVDKVWEVQVYRVPRRVNWVADGLAKTARINSLDCDYFETPLAGIDELLLVDTLEAGLG</sequence>
<dbReference type="SUPFAM" id="SSF53098">
    <property type="entry name" value="Ribonuclease H-like"/>
    <property type="match status" value="1"/>
</dbReference>
<reference evidence="2 3" key="1">
    <citation type="journal article" date="2024" name="G3 (Bethesda)">
        <title>Genome assembly of Hibiscus sabdariffa L. provides insights into metabolisms of medicinal natural products.</title>
        <authorList>
            <person name="Kim T."/>
        </authorList>
    </citation>
    <scope>NUCLEOTIDE SEQUENCE [LARGE SCALE GENOMIC DNA]</scope>
    <source>
        <strain evidence="2">TK-2024</strain>
        <tissue evidence="2">Old leaves</tissue>
    </source>
</reference>
<dbReference type="Gene3D" id="3.30.420.10">
    <property type="entry name" value="Ribonuclease H-like superfamily/Ribonuclease H"/>
    <property type="match status" value="1"/>
</dbReference>
<protein>
    <recommendedName>
        <fullName evidence="1">RNase H type-1 domain-containing protein</fullName>
    </recommendedName>
</protein>
<dbReference type="InterPro" id="IPR053151">
    <property type="entry name" value="RNase_H-like"/>
</dbReference>
<dbReference type="InterPro" id="IPR036397">
    <property type="entry name" value="RNaseH_sf"/>
</dbReference>
<keyword evidence="3" id="KW-1185">Reference proteome</keyword>
<evidence type="ECO:0000313" key="3">
    <source>
        <dbReference type="Proteomes" id="UP001472677"/>
    </source>
</evidence>
<dbReference type="InterPro" id="IPR002156">
    <property type="entry name" value="RNaseH_domain"/>
</dbReference>
<dbReference type="CDD" id="cd06222">
    <property type="entry name" value="RNase_H_like"/>
    <property type="match status" value="1"/>
</dbReference>
<organism evidence="2 3">
    <name type="scientific">Hibiscus sabdariffa</name>
    <name type="common">roselle</name>
    <dbReference type="NCBI Taxonomy" id="183260"/>
    <lineage>
        <taxon>Eukaryota</taxon>
        <taxon>Viridiplantae</taxon>
        <taxon>Streptophyta</taxon>
        <taxon>Embryophyta</taxon>
        <taxon>Tracheophyta</taxon>
        <taxon>Spermatophyta</taxon>
        <taxon>Magnoliopsida</taxon>
        <taxon>eudicotyledons</taxon>
        <taxon>Gunneridae</taxon>
        <taxon>Pentapetalae</taxon>
        <taxon>rosids</taxon>
        <taxon>malvids</taxon>
        <taxon>Malvales</taxon>
        <taxon>Malvaceae</taxon>
        <taxon>Malvoideae</taxon>
        <taxon>Hibiscus</taxon>
    </lineage>
</organism>
<proteinExistence type="predicted"/>
<evidence type="ECO:0000259" key="1">
    <source>
        <dbReference type="Pfam" id="PF13456"/>
    </source>
</evidence>
<dbReference type="PANTHER" id="PTHR47723">
    <property type="entry name" value="OS05G0353850 PROTEIN"/>
    <property type="match status" value="1"/>
</dbReference>
<dbReference type="InterPro" id="IPR012337">
    <property type="entry name" value="RNaseH-like_sf"/>
</dbReference>
<dbReference type="EMBL" id="JBBPBM010000009">
    <property type="protein sequence ID" value="KAK8568885.1"/>
    <property type="molecule type" value="Genomic_DNA"/>
</dbReference>
<evidence type="ECO:0000313" key="2">
    <source>
        <dbReference type="EMBL" id="KAK8568885.1"/>
    </source>
</evidence>
<accession>A0ABR2F1R8</accession>
<dbReference type="InterPro" id="IPR044730">
    <property type="entry name" value="RNase_H-like_dom_plant"/>
</dbReference>